<proteinExistence type="predicted"/>
<evidence type="ECO:0000313" key="2">
    <source>
        <dbReference type="EMBL" id="CAG8631860.1"/>
    </source>
</evidence>
<protein>
    <submittedName>
        <fullName evidence="2">4562_t:CDS:1</fullName>
    </submittedName>
</protein>
<sequence>MNSLGSVQLSAQARASIVEKSLSTPRPRLRQKEEKKDKNDDNPKDQIPGCCYNHDYNCISSPQRSSIIIDSKRTNGVSFTLKDEKIDDQISKKLTPKASDLMLESLHFYKSEDEFDSINLGESTCNGMTASM</sequence>
<organism evidence="2 3">
    <name type="scientific">Acaulospora morrowiae</name>
    <dbReference type="NCBI Taxonomy" id="94023"/>
    <lineage>
        <taxon>Eukaryota</taxon>
        <taxon>Fungi</taxon>
        <taxon>Fungi incertae sedis</taxon>
        <taxon>Mucoromycota</taxon>
        <taxon>Glomeromycotina</taxon>
        <taxon>Glomeromycetes</taxon>
        <taxon>Diversisporales</taxon>
        <taxon>Acaulosporaceae</taxon>
        <taxon>Acaulospora</taxon>
    </lineage>
</organism>
<name>A0A9N9GSR1_9GLOM</name>
<dbReference type="Proteomes" id="UP000789342">
    <property type="component" value="Unassembled WGS sequence"/>
</dbReference>
<evidence type="ECO:0000313" key="3">
    <source>
        <dbReference type="Proteomes" id="UP000789342"/>
    </source>
</evidence>
<dbReference type="EMBL" id="CAJVPV010008537">
    <property type="protein sequence ID" value="CAG8631860.1"/>
    <property type="molecule type" value="Genomic_DNA"/>
</dbReference>
<dbReference type="AlphaFoldDB" id="A0A9N9GSR1"/>
<keyword evidence="3" id="KW-1185">Reference proteome</keyword>
<reference evidence="2" key="1">
    <citation type="submission" date="2021-06" db="EMBL/GenBank/DDBJ databases">
        <authorList>
            <person name="Kallberg Y."/>
            <person name="Tangrot J."/>
            <person name="Rosling A."/>
        </authorList>
    </citation>
    <scope>NUCLEOTIDE SEQUENCE</scope>
    <source>
        <strain evidence="2">CL551</strain>
    </source>
</reference>
<evidence type="ECO:0000256" key="1">
    <source>
        <dbReference type="SAM" id="MobiDB-lite"/>
    </source>
</evidence>
<comment type="caution">
    <text evidence="2">The sequence shown here is derived from an EMBL/GenBank/DDBJ whole genome shotgun (WGS) entry which is preliminary data.</text>
</comment>
<feature type="region of interest" description="Disordered" evidence="1">
    <location>
        <begin position="17"/>
        <end position="48"/>
    </location>
</feature>
<accession>A0A9N9GSR1</accession>
<feature type="compositionally biased region" description="Basic and acidic residues" evidence="1">
    <location>
        <begin position="30"/>
        <end position="44"/>
    </location>
</feature>
<gene>
    <name evidence="2" type="ORF">AMORRO_LOCUS9126</name>
</gene>